<dbReference type="AlphaFoldDB" id="A0A2S0RH38"/>
<sequence length="121" mass="14007">MNYEDTPDYNKAENDILLNSSNEDEKILALITLVHCSGNYNLAMQKSIEFAKNESELIAANAIGCFGDIARIYRKLDFEIVEEILNVYKNSQSEWIHSKILDSLDDILVFLKNDRLEIYRK</sequence>
<dbReference type="CDD" id="cd20694">
    <property type="entry name" value="CdiI_Ct-like"/>
    <property type="match status" value="1"/>
</dbReference>
<evidence type="ECO:0000313" key="1">
    <source>
        <dbReference type="EMBL" id="AWA31063.1"/>
    </source>
</evidence>
<dbReference type="InterPro" id="IPR049796">
    <property type="entry name" value="CdiI_Ct-like"/>
</dbReference>
<keyword evidence="2" id="KW-1185">Reference proteome</keyword>
<gene>
    <name evidence="1" type="ORF">HYN48_13750</name>
</gene>
<dbReference type="Proteomes" id="UP000244193">
    <property type="component" value="Chromosome"/>
</dbReference>
<dbReference type="SUPFAM" id="SSF48431">
    <property type="entry name" value="Lipovitellin-phosvitin complex, superhelical domain"/>
    <property type="match status" value="1"/>
</dbReference>
<proteinExistence type="predicted"/>
<dbReference type="OrthoDB" id="1454357at2"/>
<dbReference type="InterPro" id="IPR011030">
    <property type="entry name" value="Lipovitellin_superhlx_dom"/>
</dbReference>
<organism evidence="1 2">
    <name type="scientific">Flavobacterium magnum</name>
    <dbReference type="NCBI Taxonomy" id="2162713"/>
    <lineage>
        <taxon>Bacteria</taxon>
        <taxon>Pseudomonadati</taxon>
        <taxon>Bacteroidota</taxon>
        <taxon>Flavobacteriia</taxon>
        <taxon>Flavobacteriales</taxon>
        <taxon>Flavobacteriaceae</taxon>
        <taxon>Flavobacterium</taxon>
    </lineage>
</organism>
<accession>A0A2S0RH38</accession>
<name>A0A2S0RH38_9FLAO</name>
<protein>
    <recommendedName>
        <fullName evidence="3">HEAT repeat domain-containing protein</fullName>
    </recommendedName>
</protein>
<dbReference type="KEGG" id="fmg:HYN48_13750"/>
<evidence type="ECO:0000313" key="2">
    <source>
        <dbReference type="Proteomes" id="UP000244193"/>
    </source>
</evidence>
<dbReference type="RefSeq" id="WP_108372682.1">
    <property type="nucleotide sequence ID" value="NZ_CP028811.1"/>
</dbReference>
<reference evidence="1 2" key="1">
    <citation type="submission" date="2018-04" db="EMBL/GenBank/DDBJ databases">
        <title>Genome sequencing of Flavobacterium sp. HYN0048.</title>
        <authorList>
            <person name="Yi H."/>
            <person name="Baek C."/>
        </authorList>
    </citation>
    <scope>NUCLEOTIDE SEQUENCE [LARGE SCALE GENOMIC DNA]</scope>
    <source>
        <strain evidence="1 2">HYN0048</strain>
    </source>
</reference>
<dbReference type="EMBL" id="CP028811">
    <property type="protein sequence ID" value="AWA31063.1"/>
    <property type="molecule type" value="Genomic_DNA"/>
</dbReference>
<evidence type="ECO:0008006" key="3">
    <source>
        <dbReference type="Google" id="ProtNLM"/>
    </source>
</evidence>